<feature type="signal peptide" evidence="1">
    <location>
        <begin position="1"/>
        <end position="22"/>
    </location>
</feature>
<evidence type="ECO:0000313" key="3">
    <source>
        <dbReference type="Proteomes" id="UP000199473"/>
    </source>
</evidence>
<keyword evidence="3" id="KW-1185">Reference proteome</keyword>
<evidence type="ECO:0000256" key="1">
    <source>
        <dbReference type="SAM" id="SignalP"/>
    </source>
</evidence>
<proteinExistence type="predicted"/>
<dbReference type="EMBL" id="FOSQ01000002">
    <property type="protein sequence ID" value="SFK40560.1"/>
    <property type="molecule type" value="Genomic_DNA"/>
</dbReference>
<gene>
    <name evidence="2" type="ORF">SAMN02745775_102302</name>
</gene>
<feature type="chain" id="PRO_5011767788" evidence="1">
    <location>
        <begin position="23"/>
        <end position="170"/>
    </location>
</feature>
<dbReference type="Proteomes" id="UP000199473">
    <property type="component" value="Unassembled WGS sequence"/>
</dbReference>
<sequence>MPRPAFRIACLALLAAAAPAQAQTPLPCRVGPFAKAGHLVAEAVDARVDARAGQVEYRLRVRNPYPWPAAVLAAIALPGVEEPAAEPVVIPPREARLVPAGAAVATQAQAALAAVPALRAAISVPFCVVPVPAAEAEAEAAPLLSGHPAVAAGGVQVIRDEGAHQILQRF</sequence>
<reference evidence="2 3" key="1">
    <citation type="submission" date="2016-10" db="EMBL/GenBank/DDBJ databases">
        <authorList>
            <person name="de Groot N.N."/>
        </authorList>
    </citation>
    <scope>NUCLEOTIDE SEQUENCE [LARGE SCALE GENOMIC DNA]</scope>
    <source>
        <strain evidence="2 3">DSM 19981</strain>
    </source>
</reference>
<protein>
    <submittedName>
        <fullName evidence="2">Uncharacterized protein</fullName>
    </submittedName>
</protein>
<evidence type="ECO:0000313" key="2">
    <source>
        <dbReference type="EMBL" id="SFK40560.1"/>
    </source>
</evidence>
<name>A0A1I3Z9F7_9PROT</name>
<dbReference type="RefSeq" id="WP_092958279.1">
    <property type="nucleotide sequence ID" value="NZ_FOSQ01000002.1"/>
</dbReference>
<accession>A0A1I3Z9F7</accession>
<dbReference type="AlphaFoldDB" id="A0A1I3Z9F7"/>
<organism evidence="2 3">
    <name type="scientific">Falsiroseomonas stagni DSM 19981</name>
    <dbReference type="NCBI Taxonomy" id="1123062"/>
    <lineage>
        <taxon>Bacteria</taxon>
        <taxon>Pseudomonadati</taxon>
        <taxon>Pseudomonadota</taxon>
        <taxon>Alphaproteobacteria</taxon>
        <taxon>Acetobacterales</taxon>
        <taxon>Roseomonadaceae</taxon>
        <taxon>Falsiroseomonas</taxon>
    </lineage>
</organism>
<keyword evidence="1" id="KW-0732">Signal</keyword>